<dbReference type="Proteomes" id="UP000034616">
    <property type="component" value="Unassembled WGS sequence"/>
</dbReference>
<reference evidence="1 2" key="1">
    <citation type="journal article" date="2015" name="Nature">
        <title>rRNA introns, odd ribosomes, and small enigmatic genomes across a large radiation of phyla.</title>
        <authorList>
            <person name="Brown C.T."/>
            <person name="Hug L.A."/>
            <person name="Thomas B.C."/>
            <person name="Sharon I."/>
            <person name="Castelle C.J."/>
            <person name="Singh A."/>
            <person name="Wilkins M.J."/>
            <person name="Williams K.H."/>
            <person name="Banfield J.F."/>
        </authorList>
    </citation>
    <scope>NUCLEOTIDE SEQUENCE [LARGE SCALE GENOMIC DNA]</scope>
</reference>
<accession>A0A0G0XIU8</accession>
<organism evidence="1 2">
    <name type="scientific">Candidatus Uhrbacteria bacterium GW2011_GWC2_41_11</name>
    <dbReference type="NCBI Taxonomy" id="1618985"/>
    <lineage>
        <taxon>Bacteria</taxon>
        <taxon>Candidatus Uhriibacteriota</taxon>
    </lineage>
</organism>
<proteinExistence type="predicted"/>
<protein>
    <submittedName>
        <fullName evidence="1">Uncharacterized protein</fullName>
    </submittedName>
</protein>
<sequence>MENQKKMDEDEVNIFLVERAVQATERAVRETPAAKSRRDLLRTLEQVHLLIPSFKKGDVLDEIFLNLQAPYVLEGFGIGGNPASVHKIWPNIRWGSFRQEQMRQETVYWVVLLLRAIIDLSSGRTHDNSFSRALLYRSRRILASLVMKDEVPPDWMWVEPSEGIVVSPEQCAAIAANAYRAGFRGVWFIANPWEIGSQTSLCLYLPQNTLPMTYGRGKAHGFPIIHILRSIDLKGQWITNRKNEFILDKLV</sequence>
<gene>
    <name evidence="1" type="ORF">UU35_C0002G0093</name>
</gene>
<evidence type="ECO:0000313" key="2">
    <source>
        <dbReference type="Proteomes" id="UP000034616"/>
    </source>
</evidence>
<evidence type="ECO:0000313" key="1">
    <source>
        <dbReference type="EMBL" id="KKR87592.1"/>
    </source>
</evidence>
<comment type="caution">
    <text evidence="1">The sequence shown here is derived from an EMBL/GenBank/DDBJ whole genome shotgun (WGS) entry which is preliminary data.</text>
</comment>
<dbReference type="EMBL" id="LCAH01000002">
    <property type="protein sequence ID" value="KKR87592.1"/>
    <property type="molecule type" value="Genomic_DNA"/>
</dbReference>
<dbReference type="AlphaFoldDB" id="A0A0G0XIU8"/>
<name>A0A0G0XIU8_9BACT</name>